<dbReference type="EMBL" id="RYZH01000006">
    <property type="protein sequence ID" value="RUL88939.1"/>
    <property type="molecule type" value="Genomic_DNA"/>
</dbReference>
<dbReference type="SUPFAM" id="SSF52540">
    <property type="entry name" value="P-loop containing nucleoside triphosphate hydrolases"/>
    <property type="match status" value="1"/>
</dbReference>
<feature type="domain" description="Sigma-54 factor interaction" evidence="9">
    <location>
        <begin position="143"/>
        <end position="372"/>
    </location>
</feature>
<dbReference type="CDD" id="cd00009">
    <property type="entry name" value="AAA"/>
    <property type="match status" value="1"/>
</dbReference>
<dbReference type="SUPFAM" id="SSF46689">
    <property type="entry name" value="Homeodomain-like"/>
    <property type="match status" value="1"/>
</dbReference>
<dbReference type="InterPro" id="IPR011006">
    <property type="entry name" value="CheY-like_superfamily"/>
</dbReference>
<dbReference type="PROSITE" id="PS00688">
    <property type="entry name" value="SIGMA54_INTERACT_3"/>
    <property type="match status" value="1"/>
</dbReference>
<dbReference type="GO" id="GO:0000160">
    <property type="term" value="P:phosphorelay signal transduction system"/>
    <property type="evidence" value="ECO:0007669"/>
    <property type="project" value="InterPro"/>
</dbReference>
<evidence type="ECO:0000256" key="8">
    <source>
        <dbReference type="SAM" id="Coils"/>
    </source>
</evidence>
<evidence type="ECO:0000256" key="7">
    <source>
        <dbReference type="PROSITE-ProRule" id="PRU00169"/>
    </source>
</evidence>
<dbReference type="PANTHER" id="PTHR32071">
    <property type="entry name" value="TRANSCRIPTIONAL REGULATORY PROTEIN"/>
    <property type="match status" value="1"/>
</dbReference>
<keyword evidence="4" id="KW-0238">DNA-binding</keyword>
<dbReference type="InterPro" id="IPR025943">
    <property type="entry name" value="Sigma_54_int_dom_ATP-bd_2"/>
</dbReference>
<gene>
    <name evidence="11" type="ORF">TsocGM_04910</name>
</gene>
<evidence type="ECO:0000256" key="6">
    <source>
        <dbReference type="ARBA" id="ARBA00023163"/>
    </source>
</evidence>
<dbReference type="Pfam" id="PF00072">
    <property type="entry name" value="Response_reg"/>
    <property type="match status" value="1"/>
</dbReference>
<reference evidence="11 12" key="2">
    <citation type="submission" date="2019-01" db="EMBL/GenBank/DDBJ databases">
        <title>Tautonia sociabilis, a novel thermotolerant planctomycete of Isosphaeraceae family, isolated from a 4000 m deep subterranean habitat.</title>
        <authorList>
            <person name="Kovaleva O.L."/>
            <person name="Elcheninov A.G."/>
            <person name="Van Heerden E."/>
            <person name="Toshchakov S.V."/>
            <person name="Novikov A."/>
            <person name="Bonch-Osmolovskaya E.A."/>
            <person name="Kublanov I.V."/>
        </authorList>
    </citation>
    <scope>NUCLEOTIDE SEQUENCE [LARGE SCALE GENOMIC DNA]</scope>
    <source>
        <strain evidence="11 12">GM2012</strain>
    </source>
</reference>
<keyword evidence="12" id="KW-1185">Reference proteome</keyword>
<dbReference type="InterPro" id="IPR001789">
    <property type="entry name" value="Sig_transdc_resp-reg_receiver"/>
</dbReference>
<dbReference type="InterPro" id="IPR025662">
    <property type="entry name" value="Sigma_54_int_dom_ATP-bd_1"/>
</dbReference>
<dbReference type="Gene3D" id="1.10.8.60">
    <property type="match status" value="1"/>
</dbReference>
<dbReference type="Gene3D" id="1.10.10.60">
    <property type="entry name" value="Homeodomain-like"/>
    <property type="match status" value="1"/>
</dbReference>
<keyword evidence="5" id="KW-0010">Activator</keyword>
<evidence type="ECO:0000256" key="2">
    <source>
        <dbReference type="ARBA" id="ARBA00022840"/>
    </source>
</evidence>
<dbReference type="PROSITE" id="PS50110">
    <property type="entry name" value="RESPONSE_REGULATORY"/>
    <property type="match status" value="1"/>
</dbReference>
<dbReference type="Gene3D" id="3.40.50.300">
    <property type="entry name" value="P-loop containing nucleotide triphosphate hydrolases"/>
    <property type="match status" value="1"/>
</dbReference>
<name>A0A432MNV8_9BACT</name>
<keyword evidence="3" id="KW-0805">Transcription regulation</keyword>
<dbReference type="InterPro" id="IPR009057">
    <property type="entry name" value="Homeodomain-like_sf"/>
</dbReference>
<dbReference type="Pfam" id="PF25601">
    <property type="entry name" value="AAA_lid_14"/>
    <property type="match status" value="1"/>
</dbReference>
<dbReference type="SMART" id="SM00382">
    <property type="entry name" value="AAA"/>
    <property type="match status" value="1"/>
</dbReference>
<dbReference type="SMART" id="SM00448">
    <property type="entry name" value="REC"/>
    <property type="match status" value="1"/>
</dbReference>
<sequence>MKTRILIVDDDPPTREYLSLLLAADGHEVETASNATEALELARARPIQLLITDLYMPGTGGMDLLSHVRSERLPFGVIVVTGLGDHQVALAAMRAGADDFLTKPIEPERLIRRTRQTLDRRRLRDELEQLRQQLREDYSFLNMVSKNGRMRQIFDLIEQVGPLGSTVLIHGETGTGKELVAQAIHAASPRRDGPWKPVNCAALSDSLLESELFGHEKGAFTGADRRRSGRFEDAHGGTLFLDEIGDISPAMQAKLLRVLQSGTFERIGGTETIQVDVRIVAASNKRLDELVRQGAFRSDLYYRLRVVPIELPPLRERREDIPLLALHFLHKLAARSTPPVTEIDPDAMHALFSYDWPGNVRELENAIKAAVALADGTKIQRSNLPPTVAPRAEGLAAPGRRPAATPIDLDRPLPEVTDTFISRVERDYLAELLAMYKGNVARCARHSGLSRRCVTQKLQKYGLDRTRYKDGSASTVIEE</sequence>
<dbReference type="InterPro" id="IPR002197">
    <property type="entry name" value="HTH_Fis"/>
</dbReference>
<dbReference type="FunFam" id="3.40.50.300:FF:000006">
    <property type="entry name" value="DNA-binding transcriptional regulator NtrC"/>
    <property type="match status" value="1"/>
</dbReference>
<evidence type="ECO:0000313" key="11">
    <source>
        <dbReference type="EMBL" id="RUL88939.1"/>
    </source>
</evidence>
<dbReference type="InterPro" id="IPR058031">
    <property type="entry name" value="AAA_lid_NorR"/>
</dbReference>
<dbReference type="GO" id="GO:0005524">
    <property type="term" value="F:ATP binding"/>
    <property type="evidence" value="ECO:0007669"/>
    <property type="project" value="UniProtKB-KW"/>
</dbReference>
<keyword evidence="1" id="KW-0547">Nucleotide-binding</keyword>
<dbReference type="Pfam" id="PF00158">
    <property type="entry name" value="Sigma54_activat"/>
    <property type="match status" value="1"/>
</dbReference>
<keyword evidence="2" id="KW-0067">ATP-binding</keyword>
<comment type="caution">
    <text evidence="11">The sequence shown here is derived from an EMBL/GenBank/DDBJ whole genome shotgun (WGS) entry which is preliminary data.</text>
</comment>
<keyword evidence="7" id="KW-0597">Phosphoprotein</keyword>
<evidence type="ECO:0000259" key="9">
    <source>
        <dbReference type="PROSITE" id="PS50045"/>
    </source>
</evidence>
<dbReference type="FunFam" id="1.10.8.60:FF:000014">
    <property type="entry name" value="DNA-binding transcriptional regulator NtrC"/>
    <property type="match status" value="1"/>
</dbReference>
<evidence type="ECO:0000256" key="3">
    <source>
        <dbReference type="ARBA" id="ARBA00023015"/>
    </source>
</evidence>
<evidence type="ECO:0000313" key="12">
    <source>
        <dbReference type="Proteomes" id="UP000280296"/>
    </source>
</evidence>
<dbReference type="OrthoDB" id="9803970at2"/>
<evidence type="ECO:0000259" key="10">
    <source>
        <dbReference type="PROSITE" id="PS50110"/>
    </source>
</evidence>
<accession>A0A432MNV8</accession>
<feature type="coiled-coil region" evidence="8">
    <location>
        <begin position="113"/>
        <end position="144"/>
    </location>
</feature>
<dbReference type="PROSITE" id="PS00675">
    <property type="entry name" value="SIGMA54_INTERACT_1"/>
    <property type="match status" value="1"/>
</dbReference>
<evidence type="ECO:0000256" key="1">
    <source>
        <dbReference type="ARBA" id="ARBA00022741"/>
    </source>
</evidence>
<dbReference type="InterPro" id="IPR025944">
    <property type="entry name" value="Sigma_54_int_dom_CS"/>
</dbReference>
<evidence type="ECO:0000256" key="5">
    <source>
        <dbReference type="ARBA" id="ARBA00023159"/>
    </source>
</evidence>
<dbReference type="SUPFAM" id="SSF52172">
    <property type="entry name" value="CheY-like"/>
    <property type="match status" value="1"/>
</dbReference>
<dbReference type="AlphaFoldDB" id="A0A432MNV8"/>
<feature type="domain" description="Response regulatory" evidence="10">
    <location>
        <begin position="4"/>
        <end position="118"/>
    </location>
</feature>
<proteinExistence type="predicted"/>
<dbReference type="GO" id="GO:0043565">
    <property type="term" value="F:sequence-specific DNA binding"/>
    <property type="evidence" value="ECO:0007669"/>
    <property type="project" value="InterPro"/>
</dbReference>
<dbReference type="Proteomes" id="UP000280296">
    <property type="component" value="Unassembled WGS sequence"/>
</dbReference>
<dbReference type="Pfam" id="PF02954">
    <property type="entry name" value="HTH_8"/>
    <property type="match status" value="1"/>
</dbReference>
<dbReference type="Gene3D" id="3.40.50.2300">
    <property type="match status" value="1"/>
</dbReference>
<keyword evidence="6" id="KW-0804">Transcription</keyword>
<feature type="modified residue" description="4-aspartylphosphate" evidence="7">
    <location>
        <position position="53"/>
    </location>
</feature>
<dbReference type="PROSITE" id="PS00676">
    <property type="entry name" value="SIGMA54_INTERACT_2"/>
    <property type="match status" value="1"/>
</dbReference>
<dbReference type="InterPro" id="IPR002078">
    <property type="entry name" value="Sigma_54_int"/>
</dbReference>
<dbReference type="PRINTS" id="PR01590">
    <property type="entry name" value="HTHFIS"/>
</dbReference>
<reference evidence="11 12" key="1">
    <citation type="submission" date="2018-12" db="EMBL/GenBank/DDBJ databases">
        <authorList>
            <person name="Toschakov S.V."/>
        </authorList>
    </citation>
    <scope>NUCLEOTIDE SEQUENCE [LARGE SCALE GENOMIC DNA]</scope>
    <source>
        <strain evidence="11 12">GM2012</strain>
    </source>
</reference>
<organism evidence="11 12">
    <name type="scientific">Tautonia sociabilis</name>
    <dbReference type="NCBI Taxonomy" id="2080755"/>
    <lineage>
        <taxon>Bacteria</taxon>
        <taxon>Pseudomonadati</taxon>
        <taxon>Planctomycetota</taxon>
        <taxon>Planctomycetia</taxon>
        <taxon>Isosphaerales</taxon>
        <taxon>Isosphaeraceae</taxon>
        <taxon>Tautonia</taxon>
    </lineage>
</organism>
<dbReference type="InterPro" id="IPR003593">
    <property type="entry name" value="AAA+_ATPase"/>
</dbReference>
<dbReference type="PROSITE" id="PS50045">
    <property type="entry name" value="SIGMA54_INTERACT_4"/>
    <property type="match status" value="1"/>
</dbReference>
<protein>
    <submittedName>
        <fullName evidence="11">Sigma-54-dependent Fis family transcriptional regulator</fullName>
    </submittedName>
</protein>
<dbReference type="RefSeq" id="WP_126724190.1">
    <property type="nucleotide sequence ID" value="NZ_RYZH01000006.1"/>
</dbReference>
<keyword evidence="8" id="KW-0175">Coiled coil</keyword>
<dbReference type="InterPro" id="IPR027417">
    <property type="entry name" value="P-loop_NTPase"/>
</dbReference>
<dbReference type="GO" id="GO:0006355">
    <property type="term" value="P:regulation of DNA-templated transcription"/>
    <property type="evidence" value="ECO:0007669"/>
    <property type="project" value="InterPro"/>
</dbReference>
<evidence type="ECO:0000256" key="4">
    <source>
        <dbReference type="ARBA" id="ARBA00023125"/>
    </source>
</evidence>